<evidence type="ECO:0000313" key="7">
    <source>
        <dbReference type="EMBL" id="MEP0865675.1"/>
    </source>
</evidence>
<dbReference type="EMBL" id="JAMPKK010000030">
    <property type="protein sequence ID" value="MEP0865675.1"/>
    <property type="molecule type" value="Genomic_DNA"/>
</dbReference>
<evidence type="ECO:0000256" key="3">
    <source>
        <dbReference type="ARBA" id="ARBA00022692"/>
    </source>
</evidence>
<sequence length="488" mass="52649">MSSVTKFLKGGLLLSVASIVMRLSGVLVLVPIARLLGPKHLGIYSLVFSLVQSGNILGRLGIDAAMHRNGAHLYSTDPVATGRLLGVGSTLIGLSFAALTTGVWIGREPLATYWLGNPEAAAWFSYAAVNLFIEGISCVAMTGLLSLHNFKAHSLATSTGSLGRLLLSPLLAWCYGLSGAFLGLIVASLLQAGVAFVYFRRSTQRHHILLRLEGFWQESYQIMQFGIPFYAGNALIGLVFLPMMGEVGRVAGLETLGQIRIGQSLSQIVSFLPGAIAPVAISVLSEAYSSEGEDFQRLRSIHLRSSWILALSLVTFLSVTSASVINLLFGSAYEAALPLVIGLSWWAALTVVVESFNLYSLSAGHTRAIAVGALLQKIVFISLTFWLLPQWKGMAFIFGLLLGSILQLIVMVTTLWSQLEAPLKQQIGMLCLWSLASVGSTYEVEQFNLPILVSWLVALLLSLTIAGLGTWSIFSSNEKQQVWGRVCK</sequence>
<gene>
    <name evidence="7" type="ORF">NDI37_14490</name>
</gene>
<name>A0ABV0JQC0_9CYAN</name>
<dbReference type="RefSeq" id="WP_190419331.1">
    <property type="nucleotide sequence ID" value="NZ_JAMPKK010000030.1"/>
</dbReference>
<dbReference type="PANTHER" id="PTHR30250:SF11">
    <property type="entry name" value="O-ANTIGEN TRANSPORTER-RELATED"/>
    <property type="match status" value="1"/>
</dbReference>
<comment type="caution">
    <text evidence="7">The sequence shown here is derived from an EMBL/GenBank/DDBJ whole genome shotgun (WGS) entry which is preliminary data.</text>
</comment>
<feature type="transmembrane region" description="Helical" evidence="6">
    <location>
        <begin position="450"/>
        <end position="474"/>
    </location>
</feature>
<protein>
    <submittedName>
        <fullName evidence="7">Oligosaccharide flippase family protein</fullName>
    </submittedName>
</protein>
<keyword evidence="8" id="KW-1185">Reference proteome</keyword>
<feature type="transmembrane region" description="Helical" evidence="6">
    <location>
        <begin position="368"/>
        <end position="388"/>
    </location>
</feature>
<evidence type="ECO:0000256" key="6">
    <source>
        <dbReference type="SAM" id="Phobius"/>
    </source>
</evidence>
<feature type="transmembrane region" description="Helical" evidence="6">
    <location>
        <begin position="83"/>
        <end position="105"/>
    </location>
</feature>
<proteinExistence type="predicted"/>
<reference evidence="7 8" key="1">
    <citation type="submission" date="2022-04" db="EMBL/GenBank/DDBJ databases">
        <title>Positive selection, recombination, and allopatry shape intraspecific diversity of widespread and dominant cyanobacteria.</title>
        <authorList>
            <person name="Wei J."/>
            <person name="Shu W."/>
            <person name="Hu C."/>
        </authorList>
    </citation>
    <scope>NUCLEOTIDE SEQUENCE [LARGE SCALE GENOMIC DNA]</scope>
    <source>
        <strain evidence="7 8">GB2-A5</strain>
    </source>
</reference>
<feature type="transmembrane region" description="Helical" evidence="6">
    <location>
        <begin position="125"/>
        <end position="147"/>
    </location>
</feature>
<evidence type="ECO:0000256" key="1">
    <source>
        <dbReference type="ARBA" id="ARBA00004651"/>
    </source>
</evidence>
<keyword evidence="2" id="KW-1003">Cell membrane</keyword>
<evidence type="ECO:0000256" key="5">
    <source>
        <dbReference type="ARBA" id="ARBA00023136"/>
    </source>
</evidence>
<keyword evidence="4 6" id="KW-1133">Transmembrane helix</keyword>
<keyword evidence="5 6" id="KW-0472">Membrane</keyword>
<feature type="transmembrane region" description="Helical" evidence="6">
    <location>
        <begin position="394"/>
        <end position="415"/>
    </location>
</feature>
<accession>A0ABV0JQC0</accession>
<feature type="transmembrane region" description="Helical" evidence="6">
    <location>
        <begin position="42"/>
        <end position="62"/>
    </location>
</feature>
<feature type="transmembrane region" description="Helical" evidence="6">
    <location>
        <begin position="306"/>
        <end position="329"/>
    </location>
</feature>
<evidence type="ECO:0000313" key="8">
    <source>
        <dbReference type="Proteomes" id="UP001442494"/>
    </source>
</evidence>
<dbReference type="Proteomes" id="UP001442494">
    <property type="component" value="Unassembled WGS sequence"/>
</dbReference>
<dbReference type="InterPro" id="IPR050833">
    <property type="entry name" value="Poly_Biosynth_Transport"/>
</dbReference>
<evidence type="ECO:0000256" key="2">
    <source>
        <dbReference type="ARBA" id="ARBA00022475"/>
    </source>
</evidence>
<dbReference type="PANTHER" id="PTHR30250">
    <property type="entry name" value="PST FAMILY PREDICTED COLANIC ACID TRANSPORTER"/>
    <property type="match status" value="1"/>
</dbReference>
<feature type="transmembrane region" description="Helical" evidence="6">
    <location>
        <begin position="220"/>
        <end position="244"/>
    </location>
</feature>
<keyword evidence="3 6" id="KW-0812">Transmembrane</keyword>
<comment type="subcellular location">
    <subcellularLocation>
        <location evidence="1">Cell membrane</location>
        <topology evidence="1">Multi-pass membrane protein</topology>
    </subcellularLocation>
</comment>
<feature type="transmembrane region" description="Helical" evidence="6">
    <location>
        <begin position="335"/>
        <end position="356"/>
    </location>
</feature>
<evidence type="ECO:0000256" key="4">
    <source>
        <dbReference type="ARBA" id="ARBA00022989"/>
    </source>
</evidence>
<dbReference type="Pfam" id="PF13440">
    <property type="entry name" value="Polysacc_synt_3"/>
    <property type="match status" value="1"/>
</dbReference>
<feature type="transmembrane region" description="Helical" evidence="6">
    <location>
        <begin position="12"/>
        <end position="36"/>
    </location>
</feature>
<organism evidence="7 8">
    <name type="scientific">Funiculus sociatus GB2-A5</name>
    <dbReference type="NCBI Taxonomy" id="2933946"/>
    <lineage>
        <taxon>Bacteria</taxon>
        <taxon>Bacillati</taxon>
        <taxon>Cyanobacteriota</taxon>
        <taxon>Cyanophyceae</taxon>
        <taxon>Coleofasciculales</taxon>
        <taxon>Coleofasciculaceae</taxon>
        <taxon>Funiculus</taxon>
    </lineage>
</organism>